<accession>A0A9Q8SQ68</accession>
<dbReference type="EMBL" id="CP019475">
    <property type="protein sequence ID" value="UQC80876.1"/>
    <property type="molecule type" value="Genomic_DNA"/>
</dbReference>
<organism evidence="1 2">
    <name type="scientific">Colletotrichum lupini</name>
    <dbReference type="NCBI Taxonomy" id="145971"/>
    <lineage>
        <taxon>Eukaryota</taxon>
        <taxon>Fungi</taxon>
        <taxon>Dikarya</taxon>
        <taxon>Ascomycota</taxon>
        <taxon>Pezizomycotina</taxon>
        <taxon>Sordariomycetes</taxon>
        <taxon>Hypocreomycetidae</taxon>
        <taxon>Glomerellales</taxon>
        <taxon>Glomerellaceae</taxon>
        <taxon>Colletotrichum</taxon>
        <taxon>Colletotrichum acutatum species complex</taxon>
    </lineage>
</organism>
<dbReference type="AlphaFoldDB" id="A0A9Q8SQ68"/>
<reference evidence="1" key="1">
    <citation type="journal article" date="2021" name="Mol. Plant Microbe Interact.">
        <title>Complete Genome Sequence of the Plant-Pathogenic Fungus Colletotrichum lupini.</title>
        <authorList>
            <person name="Baroncelli R."/>
            <person name="Pensec F."/>
            <person name="Da Lio D."/>
            <person name="Boufleur T."/>
            <person name="Vicente I."/>
            <person name="Sarrocco S."/>
            <person name="Picot A."/>
            <person name="Baraldi E."/>
            <person name="Sukno S."/>
            <person name="Thon M."/>
            <person name="Le Floch G."/>
        </authorList>
    </citation>
    <scope>NUCLEOTIDE SEQUENCE</scope>
    <source>
        <strain evidence="1">IMI 504893</strain>
    </source>
</reference>
<dbReference type="Proteomes" id="UP000830671">
    <property type="component" value="Chromosome 3"/>
</dbReference>
<name>A0A9Q8SQ68_9PEZI</name>
<sequence length="367" mass="41340">MHVVWILTSAKREVRQEGTERSGGNWNGGNGTFPEHLRLPTIHHVGQKRPDELVITAGRNEKETRRQHSPATRGMNAFILMVGMLREAERRRTAHNYDTRPAALDLKLELFGASLQVHQDSDDWFVLSFATFSLPFHPALAANTAIAVSASFASSTTMFFKHKMHVLAGQETISSVAPLPWRLWIGDDRQRTDDLWITLSEQGLAANSPDSPSIFPRSDTLRLRLLSPTVRQVADVPGITKAPPPRVKQRFQNVRRRHPPFGSTLLDTLDVLCSSVTLNMALSRLPRLDAAPKTPLIVIDKVPASCLSIPRYSHQASQSNRLWPLNSIGFRIVGRYFRSNNNCYTSKFKPALIDTWRNPRFSWLAGR</sequence>
<gene>
    <name evidence="1" type="ORF">CLUP02_06361</name>
</gene>
<proteinExistence type="predicted"/>
<keyword evidence="2" id="KW-1185">Reference proteome</keyword>
<dbReference type="GeneID" id="73340371"/>
<dbReference type="RefSeq" id="XP_049142504.1">
    <property type="nucleotide sequence ID" value="XM_049285361.1"/>
</dbReference>
<evidence type="ECO:0000313" key="1">
    <source>
        <dbReference type="EMBL" id="UQC80876.1"/>
    </source>
</evidence>
<protein>
    <submittedName>
        <fullName evidence="1">Uncharacterized protein</fullName>
    </submittedName>
</protein>
<dbReference type="KEGG" id="clup:CLUP02_06361"/>
<evidence type="ECO:0000313" key="2">
    <source>
        <dbReference type="Proteomes" id="UP000830671"/>
    </source>
</evidence>